<name>A0ABR0P8J9_GOSAR</name>
<accession>A0ABR0P8J9</accession>
<comment type="caution">
    <text evidence="1">The sequence shown here is derived from an EMBL/GenBank/DDBJ whole genome shotgun (WGS) entry which is preliminary data.</text>
</comment>
<proteinExistence type="predicted"/>
<gene>
    <name evidence="1" type="ORF">PVK06_022482</name>
</gene>
<evidence type="ECO:0000313" key="2">
    <source>
        <dbReference type="Proteomes" id="UP001358586"/>
    </source>
</evidence>
<evidence type="ECO:0000313" key="1">
    <source>
        <dbReference type="EMBL" id="KAK5817558.1"/>
    </source>
</evidence>
<organism evidence="1 2">
    <name type="scientific">Gossypium arboreum</name>
    <name type="common">Tree cotton</name>
    <name type="synonym">Gossypium nanking</name>
    <dbReference type="NCBI Taxonomy" id="29729"/>
    <lineage>
        <taxon>Eukaryota</taxon>
        <taxon>Viridiplantae</taxon>
        <taxon>Streptophyta</taxon>
        <taxon>Embryophyta</taxon>
        <taxon>Tracheophyta</taxon>
        <taxon>Spermatophyta</taxon>
        <taxon>Magnoliopsida</taxon>
        <taxon>eudicotyledons</taxon>
        <taxon>Gunneridae</taxon>
        <taxon>Pentapetalae</taxon>
        <taxon>rosids</taxon>
        <taxon>malvids</taxon>
        <taxon>Malvales</taxon>
        <taxon>Malvaceae</taxon>
        <taxon>Malvoideae</taxon>
        <taxon>Gossypium</taxon>
    </lineage>
</organism>
<protein>
    <submittedName>
        <fullName evidence="1">Uncharacterized protein</fullName>
    </submittedName>
</protein>
<dbReference type="EMBL" id="JARKNE010000007">
    <property type="protein sequence ID" value="KAK5817558.1"/>
    <property type="molecule type" value="Genomic_DNA"/>
</dbReference>
<sequence length="75" mass="8212">MHGAFLKVFSGFCPALFKPCVAEAVSVREALSWLKSRILDFLALGILIDDCPNPAGSISRRDLPLAWALGYRCTD</sequence>
<keyword evidence="2" id="KW-1185">Reference proteome</keyword>
<reference evidence="1 2" key="1">
    <citation type="submission" date="2023-03" db="EMBL/GenBank/DDBJ databases">
        <title>WGS of Gossypium arboreum.</title>
        <authorList>
            <person name="Yu D."/>
        </authorList>
    </citation>
    <scope>NUCLEOTIDE SEQUENCE [LARGE SCALE GENOMIC DNA]</scope>
    <source>
        <tissue evidence="1">Leaf</tissue>
    </source>
</reference>
<dbReference type="Proteomes" id="UP001358586">
    <property type="component" value="Chromosome 7"/>
</dbReference>